<dbReference type="SUPFAM" id="SSF51735">
    <property type="entry name" value="NAD(P)-binding Rossmann-fold domains"/>
    <property type="match status" value="1"/>
</dbReference>
<name>A0A2R5HG58_9LACT</name>
<protein>
    <submittedName>
        <fullName evidence="4">Short-chain dehydrogenase</fullName>
    </submittedName>
</protein>
<dbReference type="PANTHER" id="PTHR44196">
    <property type="entry name" value="DEHYDROGENASE/REDUCTASE SDR FAMILY MEMBER 7B"/>
    <property type="match status" value="1"/>
</dbReference>
<keyword evidence="2" id="KW-0560">Oxidoreductase</keyword>
<reference evidence="4 5" key="1">
    <citation type="journal article" date="2018" name="Genome Announc.">
        <title>Draft Genome Sequence of Lactococcus sp. Strain NtB2 (JCM 32569), Isolated from the Gut of the Higher Termite Nasutitermes takasagoensis.</title>
        <authorList>
            <person name="Noda S."/>
            <person name="Aihara C."/>
            <person name="Yuki M."/>
            <person name="Ohkuma M."/>
        </authorList>
    </citation>
    <scope>NUCLEOTIDE SEQUENCE [LARGE SCALE GENOMIC DNA]</scope>
    <source>
        <strain evidence="4 5">NtB2</strain>
    </source>
</reference>
<dbReference type="InterPro" id="IPR036291">
    <property type="entry name" value="NAD(P)-bd_dom_sf"/>
</dbReference>
<dbReference type="RefSeq" id="WP_109245941.1">
    <property type="nucleotide sequence ID" value="NZ_BFFO01000006.1"/>
</dbReference>
<dbReference type="PRINTS" id="PR00080">
    <property type="entry name" value="SDRFAMILY"/>
</dbReference>
<evidence type="ECO:0000256" key="1">
    <source>
        <dbReference type="ARBA" id="ARBA00006484"/>
    </source>
</evidence>
<dbReference type="OrthoDB" id="9793345at2"/>
<evidence type="ECO:0000256" key="2">
    <source>
        <dbReference type="ARBA" id="ARBA00023002"/>
    </source>
</evidence>
<dbReference type="InterPro" id="IPR020904">
    <property type="entry name" value="Sc_DH/Rdtase_CS"/>
</dbReference>
<dbReference type="GO" id="GO:0016020">
    <property type="term" value="C:membrane"/>
    <property type="evidence" value="ECO:0007669"/>
    <property type="project" value="TreeGrafter"/>
</dbReference>
<comment type="caution">
    <text evidence="4">The sequence shown here is derived from an EMBL/GenBank/DDBJ whole genome shotgun (WGS) entry which is preliminary data.</text>
</comment>
<dbReference type="Proteomes" id="UP000245021">
    <property type="component" value="Unassembled WGS sequence"/>
</dbReference>
<dbReference type="GO" id="GO:0016491">
    <property type="term" value="F:oxidoreductase activity"/>
    <property type="evidence" value="ECO:0007669"/>
    <property type="project" value="UniProtKB-KW"/>
</dbReference>
<dbReference type="InterPro" id="IPR002347">
    <property type="entry name" value="SDR_fam"/>
</dbReference>
<dbReference type="Gene3D" id="3.40.50.720">
    <property type="entry name" value="NAD(P)-binding Rossmann-like Domain"/>
    <property type="match status" value="1"/>
</dbReference>
<dbReference type="PANTHER" id="PTHR44196:SF1">
    <property type="entry name" value="DEHYDROGENASE_REDUCTASE SDR FAMILY MEMBER 7B"/>
    <property type="match status" value="1"/>
</dbReference>
<proteinExistence type="inferred from homology"/>
<organism evidence="4 5">
    <name type="scientific">Lactococcus termiticola</name>
    <dbReference type="NCBI Taxonomy" id="2169526"/>
    <lineage>
        <taxon>Bacteria</taxon>
        <taxon>Bacillati</taxon>
        <taxon>Bacillota</taxon>
        <taxon>Bacilli</taxon>
        <taxon>Lactobacillales</taxon>
        <taxon>Streptococcaceae</taxon>
        <taxon>Lactococcus</taxon>
    </lineage>
</organism>
<evidence type="ECO:0000313" key="4">
    <source>
        <dbReference type="EMBL" id="GBG96972.1"/>
    </source>
</evidence>
<keyword evidence="5" id="KW-1185">Reference proteome</keyword>
<gene>
    <name evidence="4" type="ORF">NtB2_01108</name>
</gene>
<accession>A0A2R5HG58</accession>
<dbReference type="PROSITE" id="PS00061">
    <property type="entry name" value="ADH_SHORT"/>
    <property type="match status" value="1"/>
</dbReference>
<dbReference type="EMBL" id="BFFO01000006">
    <property type="protein sequence ID" value="GBG96972.1"/>
    <property type="molecule type" value="Genomic_DNA"/>
</dbReference>
<sequence length="233" mass="25977">MKKNFKDILITGATGDIAQALVKLLAEDKDVRLHLLSRDLQKLEQLYGGLPNACFYQEGVSPLPEVDILVNNAGTAVFEAFEELTMDDIEAMFEVNSLLAIRHIKESRPRIQIVNIASIAGKLPTAKSTAYSASKAALIAFSDALRMERPDLIITTVNTGPVRTKFHADNPAYLERVGSYVLTADEIAVKIYKQLGRQKAELNLPWQLALLVKLRGLFPRIFDGVSLRFFNYK</sequence>
<comment type="similarity">
    <text evidence="1 3">Belongs to the short-chain dehydrogenases/reductases (SDR) family.</text>
</comment>
<evidence type="ECO:0000256" key="3">
    <source>
        <dbReference type="RuleBase" id="RU000363"/>
    </source>
</evidence>
<dbReference type="Pfam" id="PF00106">
    <property type="entry name" value="adh_short"/>
    <property type="match status" value="1"/>
</dbReference>
<dbReference type="AlphaFoldDB" id="A0A2R5HG58"/>
<dbReference type="PRINTS" id="PR00081">
    <property type="entry name" value="GDHRDH"/>
</dbReference>
<evidence type="ECO:0000313" key="5">
    <source>
        <dbReference type="Proteomes" id="UP000245021"/>
    </source>
</evidence>